<sequence length="151" mass="16937">MKQLLQAILLAGAMIGLRTEVKAQDPTTWTYEVKKKSATEYDLVFHLQLQAGFHIWALNPGGDGLQIVPSFTFDKNANLELVGKVHENGRPTRSKMEGIEGSVNYFSGSVDYIQTVKMKKPGKVTGKHEYQVCNDMMCLPPKDKNFVFDVK</sequence>
<dbReference type="InterPro" id="IPR028250">
    <property type="entry name" value="DsbDN"/>
</dbReference>
<dbReference type="Pfam" id="PF11412">
    <property type="entry name" value="DsbD_N"/>
    <property type="match status" value="1"/>
</dbReference>
<dbReference type="OrthoDB" id="767251at2"/>
<accession>A0A2W2B3C2</accession>
<dbReference type="RefSeq" id="WP_110996990.1">
    <property type="nucleotide sequence ID" value="NZ_QKTW01000002.1"/>
</dbReference>
<reference evidence="2 3" key="1">
    <citation type="submission" date="2018-06" db="EMBL/GenBank/DDBJ databases">
        <title>Mucibacter soli gen. nov., sp. nov., a new member of the family Chitinophagaceae producing mucin.</title>
        <authorList>
            <person name="Kim M.-K."/>
            <person name="Park S."/>
            <person name="Kim T.-S."/>
            <person name="Joung Y."/>
            <person name="Han J.-H."/>
            <person name="Kim S.B."/>
        </authorList>
    </citation>
    <scope>NUCLEOTIDE SEQUENCE [LARGE SCALE GENOMIC DNA]</scope>
    <source>
        <strain evidence="2 3">R1-15</strain>
    </source>
</reference>
<name>A0A2W2B3C2_9BACT</name>
<organism evidence="2 3">
    <name type="scientific">Taibaiella soli</name>
    <dbReference type="NCBI Taxonomy" id="1649169"/>
    <lineage>
        <taxon>Bacteria</taxon>
        <taxon>Pseudomonadati</taxon>
        <taxon>Bacteroidota</taxon>
        <taxon>Chitinophagia</taxon>
        <taxon>Chitinophagales</taxon>
        <taxon>Chitinophagaceae</taxon>
        <taxon>Taibaiella</taxon>
    </lineage>
</organism>
<protein>
    <recommendedName>
        <fullName evidence="1">Thiol:disulfide interchange protein DsbD N-terminal domain-containing protein</fullName>
    </recommendedName>
</protein>
<feature type="domain" description="Thiol:disulfide interchange protein DsbD N-terminal" evidence="1">
    <location>
        <begin position="33"/>
        <end position="146"/>
    </location>
</feature>
<proteinExistence type="predicted"/>
<evidence type="ECO:0000259" key="1">
    <source>
        <dbReference type="Pfam" id="PF11412"/>
    </source>
</evidence>
<keyword evidence="3" id="KW-1185">Reference proteome</keyword>
<dbReference type="EMBL" id="QKTW01000002">
    <property type="protein sequence ID" value="PZF74784.1"/>
    <property type="molecule type" value="Genomic_DNA"/>
</dbReference>
<dbReference type="Proteomes" id="UP000248745">
    <property type="component" value="Unassembled WGS sequence"/>
</dbReference>
<evidence type="ECO:0000313" key="3">
    <source>
        <dbReference type="Proteomes" id="UP000248745"/>
    </source>
</evidence>
<dbReference type="AlphaFoldDB" id="A0A2W2B3C2"/>
<gene>
    <name evidence="2" type="ORF">DN068_00890</name>
</gene>
<evidence type="ECO:0000313" key="2">
    <source>
        <dbReference type="EMBL" id="PZF74784.1"/>
    </source>
</evidence>
<comment type="caution">
    <text evidence="2">The sequence shown here is derived from an EMBL/GenBank/DDBJ whole genome shotgun (WGS) entry which is preliminary data.</text>
</comment>